<dbReference type="GO" id="GO:0051604">
    <property type="term" value="P:protein maturation"/>
    <property type="evidence" value="ECO:0007669"/>
    <property type="project" value="InterPro"/>
</dbReference>
<dbReference type="PANTHER" id="PTHR12735">
    <property type="entry name" value="BOLA-LIKE PROTEIN-RELATED"/>
    <property type="match status" value="1"/>
</dbReference>
<dbReference type="GO" id="GO:0006879">
    <property type="term" value="P:intracellular iron ion homeostasis"/>
    <property type="evidence" value="ECO:0007669"/>
    <property type="project" value="InterPro"/>
</dbReference>
<accession>A0A292PVV8</accession>
<sequence length="99" mass="10717">MSTPSASNATTPITPATLTSSITTKLSASFVHLKDTSGGCGQMFEAIIVSPVFKGKTTLMRHRAANAALKEEIAAVHAWSQKCFTEEEWEEKKGEFILD</sequence>
<keyword evidence="3" id="KW-1185">Reference proteome</keyword>
<dbReference type="InterPro" id="IPR045115">
    <property type="entry name" value="BOL2"/>
</dbReference>
<protein>
    <recommendedName>
        <fullName evidence="4">BolA protein</fullName>
    </recommendedName>
</protein>
<evidence type="ECO:0000256" key="1">
    <source>
        <dbReference type="RuleBase" id="RU003860"/>
    </source>
</evidence>
<dbReference type="GO" id="GO:0051537">
    <property type="term" value="F:2 iron, 2 sulfur cluster binding"/>
    <property type="evidence" value="ECO:0007669"/>
    <property type="project" value="InterPro"/>
</dbReference>
<dbReference type="PIRSF" id="PIRSF003113">
    <property type="entry name" value="BolA"/>
    <property type="match status" value="1"/>
</dbReference>
<evidence type="ECO:0000313" key="2">
    <source>
        <dbReference type="EMBL" id="CUS10610.1"/>
    </source>
</evidence>
<proteinExistence type="inferred from homology"/>
<comment type="similarity">
    <text evidence="1">Belongs to the BolA/IbaG family.</text>
</comment>
<dbReference type="SUPFAM" id="SSF82657">
    <property type="entry name" value="BolA-like"/>
    <property type="match status" value="1"/>
</dbReference>
<dbReference type="Proteomes" id="UP001412239">
    <property type="component" value="Unassembled WGS sequence"/>
</dbReference>
<dbReference type="GO" id="GO:0005634">
    <property type="term" value="C:nucleus"/>
    <property type="evidence" value="ECO:0007669"/>
    <property type="project" value="TreeGrafter"/>
</dbReference>
<dbReference type="PANTHER" id="PTHR12735:SF27">
    <property type="entry name" value="BOLA-LIKE PROTEIN 2"/>
    <property type="match status" value="1"/>
</dbReference>
<dbReference type="InterPro" id="IPR036065">
    <property type="entry name" value="BolA-like_sf"/>
</dbReference>
<organism evidence="2 3">
    <name type="scientific">Tuber aestivum</name>
    <name type="common">summer truffle</name>
    <dbReference type="NCBI Taxonomy" id="59557"/>
    <lineage>
        <taxon>Eukaryota</taxon>
        <taxon>Fungi</taxon>
        <taxon>Dikarya</taxon>
        <taxon>Ascomycota</taxon>
        <taxon>Pezizomycotina</taxon>
        <taxon>Pezizomycetes</taxon>
        <taxon>Pezizales</taxon>
        <taxon>Tuberaceae</taxon>
        <taxon>Tuber</taxon>
    </lineage>
</organism>
<dbReference type="AlphaFoldDB" id="A0A292PVV8"/>
<gene>
    <name evidence="2" type="ORF">GSTUAT00005226001</name>
</gene>
<dbReference type="Gene3D" id="3.10.20.90">
    <property type="entry name" value="Phosphatidylinositol 3-kinase Catalytic Subunit, Chain A, domain 1"/>
    <property type="match status" value="1"/>
</dbReference>
<evidence type="ECO:0008006" key="4">
    <source>
        <dbReference type="Google" id="ProtNLM"/>
    </source>
</evidence>
<reference evidence="2" key="1">
    <citation type="submission" date="2015-10" db="EMBL/GenBank/DDBJ databases">
        <authorList>
            <person name="Regsiter A."/>
            <person name="william w."/>
        </authorList>
    </citation>
    <scope>NUCLEOTIDE SEQUENCE</scope>
    <source>
        <strain evidence="2">Montdore</strain>
    </source>
</reference>
<dbReference type="InterPro" id="IPR002634">
    <property type="entry name" value="BolA"/>
</dbReference>
<dbReference type="EMBL" id="LN891042">
    <property type="protein sequence ID" value="CUS10610.1"/>
    <property type="molecule type" value="Genomic_DNA"/>
</dbReference>
<evidence type="ECO:0000313" key="3">
    <source>
        <dbReference type="Proteomes" id="UP001412239"/>
    </source>
</evidence>
<dbReference type="Pfam" id="PF01722">
    <property type="entry name" value="BolA"/>
    <property type="match status" value="1"/>
</dbReference>
<name>A0A292PVV8_9PEZI</name>
<dbReference type="GO" id="GO:0005829">
    <property type="term" value="C:cytosol"/>
    <property type="evidence" value="ECO:0007669"/>
    <property type="project" value="TreeGrafter"/>
</dbReference>